<dbReference type="EMBL" id="AWEX01000082">
    <property type="protein sequence ID" value="KED03840.1"/>
    <property type="molecule type" value="Genomic_DNA"/>
</dbReference>
<evidence type="ECO:0000313" key="2">
    <source>
        <dbReference type="EMBL" id="KED03840.1"/>
    </source>
</evidence>
<keyword evidence="1" id="KW-0812">Transmembrane</keyword>
<sequence>MPLIALGRDEEIDMTKKVVSLVLIGLDSLILAGFYWIYLPPINVMSLEFWFFMILALILTMVSLFILSLFGLKKTVTSFFTQKSGRKDVTSGLSLKQLTGGIKWLGLALAVIIAGLSLLLAVNTRMFRAKSYAHVIKVKDADFNKDFPDTDLSALALLDRDSAEKIGDTYLGTIDKVSQFGISDEYRQITIGKLPYRVSPLEYKSFWKWLTNRKDGIGYYVKVNQTTGKAELVKLKQPMKYSHSEFMFRDTMRHLRFQYPMTIFSDPSFEVDDDGNPYYVATTYAPKFGLSSQDPTGVILLDAVSGKSKYYDLKDVPKWVDRVYSADNVLERVNDYYTYQKGYWNTVFSQTDVKQTTDSYNYITIGSDIYLYTGITSATADSSNLGFILVNMRTREITNYKLPSATEASAMKSAEGEVQEKKYTATAPTLVKLNDKAYYLISLKDGAGLIKSYALVDAEDYQQVTVNNDIQVLISQFTDKDTSSLSVSDTSDQKVKMITGQVEQLASQIISGATVYYISSKGQIYKIKASSETSDRLPFLKVGDQFKAQLADDNYLNHLTIESSSADQALTE</sequence>
<evidence type="ECO:0000313" key="3">
    <source>
        <dbReference type="Proteomes" id="UP000028704"/>
    </source>
</evidence>
<feature type="transmembrane region" description="Helical" evidence="1">
    <location>
        <begin position="18"/>
        <end position="38"/>
    </location>
</feature>
<keyword evidence="1" id="KW-1133">Transmembrane helix</keyword>
<reference evidence="2 3" key="1">
    <citation type="journal article" date="2014" name="Int. J. Syst. Evol. Microbiol.">
        <title>Phylogenomics and the dynamic genome evolution of the genus Streptococcus.</title>
        <authorList>
            <consortium name="The Broad Institute Genome Sequencing Platform"/>
            <person name="Richards V.P."/>
            <person name="Palmer S.R."/>
            <person name="Pavinski Bitar P.D."/>
            <person name="Qin X."/>
            <person name="Weinstock G.M."/>
            <person name="Highlander S.K."/>
            <person name="Town C.D."/>
            <person name="Burne R.A."/>
            <person name="Stanhope M.J."/>
        </authorList>
    </citation>
    <scope>NUCLEOTIDE SEQUENCE [LARGE SCALE GENOMIC DNA]</scope>
    <source>
        <strain evidence="2 3">CECT 5772</strain>
    </source>
</reference>
<dbReference type="AlphaFoldDB" id="A0A922NTS8"/>
<comment type="caution">
    <text evidence="2">The sequence shown here is derived from an EMBL/GenBank/DDBJ whole genome shotgun (WGS) entry which is preliminary data.</text>
</comment>
<dbReference type="Proteomes" id="UP000028704">
    <property type="component" value="Unassembled WGS sequence"/>
</dbReference>
<protein>
    <submittedName>
        <fullName evidence="2">Membrane protein</fullName>
    </submittedName>
</protein>
<gene>
    <name evidence="2" type="ORF">CECT5772_08493</name>
</gene>
<keyword evidence="1" id="KW-0472">Membrane</keyword>
<organism evidence="2 3">
    <name type="scientific">Streptococcus equi subsp. ruminatorum CECT 5772</name>
    <dbReference type="NCBI Taxonomy" id="1051981"/>
    <lineage>
        <taxon>Bacteria</taxon>
        <taxon>Bacillati</taxon>
        <taxon>Bacillota</taxon>
        <taxon>Bacilli</taxon>
        <taxon>Lactobacillales</taxon>
        <taxon>Streptococcaceae</taxon>
        <taxon>Streptococcus</taxon>
    </lineage>
</organism>
<evidence type="ECO:0000256" key="1">
    <source>
        <dbReference type="SAM" id="Phobius"/>
    </source>
</evidence>
<proteinExistence type="predicted"/>
<feature type="transmembrane region" description="Helical" evidence="1">
    <location>
        <begin position="50"/>
        <end position="72"/>
    </location>
</feature>
<feature type="transmembrane region" description="Helical" evidence="1">
    <location>
        <begin position="104"/>
        <end position="122"/>
    </location>
</feature>
<name>A0A922NTS8_9STRE</name>
<accession>A0A922NTS8</accession>